<dbReference type="InterPro" id="IPR027417">
    <property type="entry name" value="P-loop_NTPase"/>
</dbReference>
<dbReference type="EMBL" id="CP002131">
    <property type="protein sequence ID" value="ADL08040.1"/>
    <property type="molecule type" value="Genomic_DNA"/>
</dbReference>
<dbReference type="Proteomes" id="UP000000272">
    <property type="component" value="Chromosome"/>
</dbReference>
<dbReference type="RefSeq" id="WP_013276078.1">
    <property type="nucleotide sequence ID" value="NC_014377.1"/>
</dbReference>
<evidence type="ECO:0000313" key="1">
    <source>
        <dbReference type="EMBL" id="ADL08040.1"/>
    </source>
</evidence>
<name>D9S3R3_THEOJ</name>
<keyword evidence="2" id="KW-1185">Reference proteome</keyword>
<dbReference type="AlphaFoldDB" id="D9S3R3"/>
<evidence type="ECO:0000313" key="2">
    <source>
        <dbReference type="Proteomes" id="UP000000272"/>
    </source>
</evidence>
<dbReference type="Gene3D" id="3.30.420.240">
    <property type="match status" value="1"/>
</dbReference>
<dbReference type="HOGENOM" id="CLU_469056_0_0_9"/>
<sequence length="595" mass="69148">MGRGSSLPELFLKVGDNMAVQPTKEDIELLLKYLTKSITAKRNLPQQKTEEIAKKIIQKNKENLFGYHGLAYAVGAESIEFFCLYFLQDTFRVKENNDARPLAPFHHEIWNTLERMILKDEFDKLVLCLPRGHAKSTVVTYATVIWLHCYGKSFYTIVQGKTERDAQKFVFDVRSALENNEYIKETFGELIDTKNFTVNANELHLTNNTKIEAISSTSSMRGRKHLGKRPQFIICDDIVGLDDCLNDQAKDKKYETFQKDVLYAGDTPVYRDGVKIKPGSKYVIIGTVLAENDFISRLLNDKTYYSILKRGIPLENFDVDNYFNHNPYWAEFKKIYFDNKNPYAQIDARDYFYAYEKEMTFPRLWPEKYTCIDLALMYYSDPIAFKSEIMNDATHIGEKCFFTIKTETPEEIESHVFEKTMMCVDCAVNTGKNNDFTAICVGSKDSNGYRYIRKGLLLKVDFDEYIAKVIELLKQYPDITHVFIEKNTFNGSDVKRLQELIRNDDELRHRNITFINEYQKKNKENKIRAIAGKVNNGFIIFNQEDEDFYNQILEYQGEGIGHDDAADCVAELDLRIDDIKVVEKIQVFDRRLLGL</sequence>
<dbReference type="STRING" id="555079.Toce_1284"/>
<dbReference type="Gene3D" id="3.40.50.300">
    <property type="entry name" value="P-loop containing nucleotide triphosphate hydrolases"/>
    <property type="match status" value="1"/>
</dbReference>
<organism evidence="1 2">
    <name type="scientific">Thermosediminibacter oceani (strain ATCC BAA-1034 / DSM 16646 / JW/IW-1228P)</name>
    <dbReference type="NCBI Taxonomy" id="555079"/>
    <lineage>
        <taxon>Bacteria</taxon>
        <taxon>Bacillati</taxon>
        <taxon>Bacillota</taxon>
        <taxon>Clostridia</taxon>
        <taxon>Thermosediminibacterales</taxon>
        <taxon>Thermosediminibacteraceae</taxon>
        <taxon>Thermosediminibacter</taxon>
    </lineage>
</organism>
<dbReference type="eggNOG" id="COG5362">
    <property type="taxonomic scope" value="Bacteria"/>
</dbReference>
<gene>
    <name evidence="1" type="ordered locus">Toce_1284</name>
</gene>
<dbReference type="KEGG" id="toc:Toce_1284"/>
<reference evidence="1 2" key="1">
    <citation type="journal article" date="2010" name="Stand. Genomic Sci.">
        <title>Complete genome sequence of Thermosediminibacter oceani type strain (JW/IW-1228P).</title>
        <authorList>
            <person name="Pitluck S."/>
            <person name="Yasawong M."/>
            <person name="Munk C."/>
            <person name="Nolan M."/>
            <person name="Lapidus A."/>
            <person name="Lucas S."/>
            <person name="Glavina Del Rio T."/>
            <person name="Tice H."/>
            <person name="Cheng J.F."/>
            <person name="Bruce D."/>
            <person name="Detter C."/>
            <person name="Tapia R."/>
            <person name="Han C."/>
            <person name="Goodwin L."/>
            <person name="Liolios K."/>
            <person name="Ivanova N."/>
            <person name="Mavromatis K."/>
            <person name="Mikhailova N."/>
            <person name="Pati A."/>
            <person name="Chen A."/>
            <person name="Palaniappan K."/>
            <person name="Land M."/>
            <person name="Hauser L."/>
            <person name="Chang Y.J."/>
            <person name="Jeffries C.D."/>
            <person name="Rohde M."/>
            <person name="Spring S."/>
            <person name="Sikorski J."/>
            <person name="Goker M."/>
            <person name="Woyke T."/>
            <person name="Bristow J."/>
            <person name="Eisen J.A."/>
            <person name="Markowitz V."/>
            <person name="Hugenholtz P."/>
            <person name="Kyrpides N.C."/>
            <person name="Klenk H.P."/>
        </authorList>
    </citation>
    <scope>NUCLEOTIDE SEQUENCE [LARGE SCALE GENOMIC DNA]</scope>
    <source>
        <strain evidence="2">ATCC BAA-1034 / DSM 16646 / JW/IW-1228P</strain>
    </source>
</reference>
<dbReference type="OrthoDB" id="1804777at2"/>
<accession>D9S3R3</accession>
<proteinExistence type="predicted"/>
<protein>
    <submittedName>
        <fullName evidence="1">Phage uncharacterized protein</fullName>
    </submittedName>
</protein>